<dbReference type="InterPro" id="IPR000772">
    <property type="entry name" value="Ricin_B_lectin"/>
</dbReference>
<dbReference type="PROSITE" id="PS50231">
    <property type="entry name" value="RICIN_B_LECTIN"/>
    <property type="match status" value="1"/>
</dbReference>
<sequence>MKIPHILPYALCVGFALISCQQESIQPNAPDEMLSGTAAAAPSQYGTYTIKNAAGNLFMEVTGNPGVNEKFKDGVKIVQWSATSAGDLWQKWQIIYKQTVNNIPYYALMNLHSGKVLDVPNSSTTNGLQLQQYRYNGTNAQLWEIRQVTSGYAIINKGNGLAVTNLNSSTSNGTAIVQQTYSAGAANQRWILTALAADSYLDDEVTRYFQRNSASLGSVAWDQGSSIPLTWGGNNGKVLWVTQDAWDGAKLQPNGMFNCTDFFDYNNSIIIQQDKNNWLPDDPNMTINSPMGRPKQICSNQPGTNWSWPGNGVEIGDKVYMHCGEGNGLSMTNQSIYVLTQSTGTLWTVQRTTPAGMSGQTNIGYAAGMVKASDGYVYVYGTQATSFGYLNNVHVARFPTSNPGSWTFWNGSSWTSTPTTGNGARIAEGKGTVAINYVNGKYVMITMDQGFNCDAPRNIYTATSTSPTGPFTTAVEVYKINDYFQGQYTRYYTPNVHPTFTNGRNELLITYSVNQSACGVNDCVNGYIDPNYYRIRALRIPYSKIGL</sequence>
<dbReference type="InterPro" id="IPR023296">
    <property type="entry name" value="Glyco_hydro_beta-prop_sf"/>
</dbReference>
<dbReference type="SMART" id="SM00458">
    <property type="entry name" value="RICIN"/>
    <property type="match status" value="1"/>
</dbReference>
<reference evidence="2 3" key="1">
    <citation type="submission" date="2021-05" db="EMBL/GenBank/DDBJ databases">
        <title>A Polyphasic approach of four new species of the genus Ohtaekwangia: Ohtaekwangia histidinii sp. nov., Ohtaekwangia cretensis sp. nov., Ohtaekwangia indiensis sp. nov., Ohtaekwangia reichenbachii sp. nov. from diverse environment.</title>
        <authorList>
            <person name="Octaviana S."/>
        </authorList>
    </citation>
    <scope>NUCLEOTIDE SEQUENCE [LARGE SCALE GENOMIC DNA]</scope>
    <source>
        <strain evidence="2 3">PWU37</strain>
    </source>
</reference>
<gene>
    <name evidence="2" type="ORF">KK078_18820</name>
</gene>
<evidence type="ECO:0000313" key="3">
    <source>
        <dbReference type="Proteomes" id="UP001319180"/>
    </source>
</evidence>
<evidence type="ECO:0000259" key="1">
    <source>
        <dbReference type="SMART" id="SM00458"/>
    </source>
</evidence>
<dbReference type="CDD" id="cd00161">
    <property type="entry name" value="beta-trefoil_Ricin-like"/>
    <property type="match status" value="1"/>
</dbReference>
<dbReference type="RefSeq" id="WP_254091856.1">
    <property type="nucleotide sequence ID" value="NZ_JAHESC010000029.1"/>
</dbReference>
<dbReference type="SUPFAM" id="SSF50370">
    <property type="entry name" value="Ricin B-like lectins"/>
    <property type="match status" value="1"/>
</dbReference>
<keyword evidence="3" id="KW-1185">Reference proteome</keyword>
<dbReference type="EMBL" id="JAHESC010000029">
    <property type="protein sequence ID" value="MBT1688631.1"/>
    <property type="molecule type" value="Genomic_DNA"/>
</dbReference>
<feature type="domain" description="Ricin B lectin" evidence="1">
    <location>
        <begin position="45"/>
        <end position="193"/>
    </location>
</feature>
<proteinExistence type="predicted"/>
<protein>
    <submittedName>
        <fullName evidence="2">RICIN domain-containing protein</fullName>
    </submittedName>
</protein>
<dbReference type="Pfam" id="PF13810">
    <property type="entry name" value="DUF4185"/>
    <property type="match status" value="1"/>
</dbReference>
<dbReference type="Pfam" id="PF14200">
    <property type="entry name" value="RicinB_lectin_2"/>
    <property type="match status" value="1"/>
</dbReference>
<dbReference type="Gene3D" id="2.80.10.50">
    <property type="match status" value="2"/>
</dbReference>
<dbReference type="AlphaFoldDB" id="A0AAP2DCM0"/>
<dbReference type="InterPro" id="IPR035992">
    <property type="entry name" value="Ricin_B-like_lectins"/>
</dbReference>
<dbReference type="PROSITE" id="PS51257">
    <property type="entry name" value="PROKAR_LIPOPROTEIN"/>
    <property type="match status" value="1"/>
</dbReference>
<organism evidence="2 3">
    <name type="scientific">Dawidia soli</name>
    <dbReference type="NCBI Taxonomy" id="2782352"/>
    <lineage>
        <taxon>Bacteria</taxon>
        <taxon>Pseudomonadati</taxon>
        <taxon>Bacteroidota</taxon>
        <taxon>Cytophagia</taxon>
        <taxon>Cytophagales</taxon>
        <taxon>Chryseotaleaceae</taxon>
        <taxon>Dawidia</taxon>
    </lineage>
</organism>
<comment type="caution">
    <text evidence="2">The sequence shown here is derived from an EMBL/GenBank/DDBJ whole genome shotgun (WGS) entry which is preliminary data.</text>
</comment>
<name>A0AAP2DCM0_9BACT</name>
<dbReference type="InterPro" id="IPR025442">
    <property type="entry name" value="DUF4185"/>
</dbReference>
<dbReference type="Proteomes" id="UP001319180">
    <property type="component" value="Unassembled WGS sequence"/>
</dbReference>
<evidence type="ECO:0000313" key="2">
    <source>
        <dbReference type="EMBL" id="MBT1688631.1"/>
    </source>
</evidence>
<dbReference type="SUPFAM" id="SSF75005">
    <property type="entry name" value="Arabinanase/levansucrase/invertase"/>
    <property type="match status" value="1"/>
</dbReference>
<accession>A0AAP2DCM0</accession>